<keyword evidence="3 4" id="KW-0808">Transferase</keyword>
<dbReference type="CDD" id="cd03784">
    <property type="entry name" value="GT1_Gtf-like"/>
    <property type="match status" value="1"/>
</dbReference>
<evidence type="ECO:0000256" key="7">
    <source>
        <dbReference type="SAM" id="SignalP"/>
    </source>
</evidence>
<dbReference type="Proteomes" id="UP001314263">
    <property type="component" value="Unassembled WGS sequence"/>
</dbReference>
<evidence type="ECO:0000256" key="3">
    <source>
        <dbReference type="ARBA" id="ARBA00022679"/>
    </source>
</evidence>
<dbReference type="EC" id="2.4.1.-" evidence="5"/>
<proteinExistence type="inferred from homology"/>
<dbReference type="PANTHER" id="PTHR48043:SF145">
    <property type="entry name" value="FI06409P-RELATED"/>
    <property type="match status" value="1"/>
</dbReference>
<keyword evidence="6" id="KW-0472">Membrane</keyword>
<reference evidence="8 9" key="1">
    <citation type="submission" date="2023-10" db="EMBL/GenBank/DDBJ databases">
        <authorList>
            <person name="Maclean D."/>
            <person name="Macfadyen A."/>
        </authorList>
    </citation>
    <scope>NUCLEOTIDE SEQUENCE [LARGE SCALE GENOMIC DNA]</scope>
</reference>
<keyword evidence="6" id="KW-1133">Transmembrane helix</keyword>
<dbReference type="PANTHER" id="PTHR48043">
    <property type="entry name" value="EG:EG0003.4 PROTEIN-RELATED"/>
    <property type="match status" value="1"/>
</dbReference>
<dbReference type="InterPro" id="IPR050271">
    <property type="entry name" value="UDP-glycosyltransferase"/>
</dbReference>
<dbReference type="FunFam" id="3.40.50.2000:FF:000021">
    <property type="entry name" value="UDP-glucuronosyltransferase"/>
    <property type="match status" value="1"/>
</dbReference>
<evidence type="ECO:0000256" key="2">
    <source>
        <dbReference type="ARBA" id="ARBA00022676"/>
    </source>
</evidence>
<keyword evidence="7" id="KW-0732">Signal</keyword>
<organism evidence="8 9">
    <name type="scientific">Coccomyxa viridis</name>
    <dbReference type="NCBI Taxonomy" id="1274662"/>
    <lineage>
        <taxon>Eukaryota</taxon>
        <taxon>Viridiplantae</taxon>
        <taxon>Chlorophyta</taxon>
        <taxon>core chlorophytes</taxon>
        <taxon>Trebouxiophyceae</taxon>
        <taxon>Trebouxiophyceae incertae sedis</taxon>
        <taxon>Coccomyxaceae</taxon>
        <taxon>Coccomyxa</taxon>
    </lineage>
</organism>
<dbReference type="GO" id="GO:0008194">
    <property type="term" value="F:UDP-glycosyltransferase activity"/>
    <property type="evidence" value="ECO:0007669"/>
    <property type="project" value="InterPro"/>
</dbReference>
<keyword evidence="2 4" id="KW-0328">Glycosyltransferase</keyword>
<dbReference type="InterPro" id="IPR035595">
    <property type="entry name" value="UDP_glycos_trans_CS"/>
</dbReference>
<dbReference type="Gene3D" id="3.40.50.2000">
    <property type="entry name" value="Glycogen Phosphorylase B"/>
    <property type="match status" value="2"/>
</dbReference>
<comment type="caution">
    <text evidence="8">The sequence shown here is derived from an EMBL/GenBank/DDBJ whole genome shotgun (WGS) entry which is preliminary data.</text>
</comment>
<dbReference type="Pfam" id="PF00201">
    <property type="entry name" value="UDPGT"/>
    <property type="match status" value="1"/>
</dbReference>
<dbReference type="PROSITE" id="PS00375">
    <property type="entry name" value="UDPGT"/>
    <property type="match status" value="1"/>
</dbReference>
<sequence>MAESRAFLFFTILTFFHGSCHSAKILINLTPQTQSHTMGMKRIAQEMSERGHEILFVMPDADIPTFRMPATTAILPYEFAQSRGPGSKELRLSSKHTQSDMLKMVNDMMSRACTGLMTNATLLSGLKEYRADVMLGESFYPCTPLLASRLDLSWVGYFAAAPIEPYMTAIWPECPRRHFVPNPLSYFPQMGQSTTSQFMTFTQRLENLWHYLHDAIQDAMIHRPFVLATYKQFGFDINGPGERQRHVLTLVPVDWAAESVRPTPPALKFVGPILSAPGKPLPAELEDYMQGAGEEGVLLVALGTVTELGKEQRMLMAAEFGKLPCKVLWRLSNKEIPDEDSIAELGLADNTKVVRWLPQNDILAHPRTRAFLSHCGVNSMYEAIYHGKPIVALPFFGDQSNNADKLINKGMAVKVRLSNVKAGNHEMLDGITRVLTDGNYTLAARALSTKIKSHRRTPVQQAGDWIEHVVETKGDPYLKTPDDELSYIVRHNLDVYFAVAAFVGLLSFLALRLLRSVWRSVFGYQNIGSSGVKPAMHLNGKTKST</sequence>
<protein>
    <recommendedName>
        <fullName evidence="5">Glycosyltransferase</fullName>
        <ecNumber evidence="5">2.4.1.-</ecNumber>
    </recommendedName>
</protein>
<comment type="similarity">
    <text evidence="1 4">Belongs to the UDP-glycosyltransferase family.</text>
</comment>
<evidence type="ECO:0000313" key="8">
    <source>
        <dbReference type="EMBL" id="CAK0786504.1"/>
    </source>
</evidence>
<feature type="signal peptide" evidence="7">
    <location>
        <begin position="1"/>
        <end position="22"/>
    </location>
</feature>
<evidence type="ECO:0000256" key="5">
    <source>
        <dbReference type="RuleBase" id="RU362057"/>
    </source>
</evidence>
<evidence type="ECO:0000256" key="1">
    <source>
        <dbReference type="ARBA" id="ARBA00009995"/>
    </source>
</evidence>
<keyword evidence="9" id="KW-1185">Reference proteome</keyword>
<keyword evidence="6" id="KW-0812">Transmembrane</keyword>
<feature type="transmembrane region" description="Helical" evidence="6">
    <location>
        <begin position="495"/>
        <end position="514"/>
    </location>
</feature>
<name>A0AAV1IHD6_9CHLO</name>
<dbReference type="InterPro" id="IPR002213">
    <property type="entry name" value="UDP_glucos_trans"/>
</dbReference>
<evidence type="ECO:0000256" key="6">
    <source>
        <dbReference type="SAM" id="Phobius"/>
    </source>
</evidence>
<dbReference type="SUPFAM" id="SSF53756">
    <property type="entry name" value="UDP-Glycosyltransferase/glycogen phosphorylase"/>
    <property type="match status" value="1"/>
</dbReference>
<accession>A0AAV1IHD6</accession>
<gene>
    <name evidence="8" type="ORF">CVIRNUC_009717</name>
</gene>
<feature type="chain" id="PRO_5043662306" description="Glycosyltransferase" evidence="7">
    <location>
        <begin position="23"/>
        <end position="545"/>
    </location>
</feature>
<evidence type="ECO:0000313" key="9">
    <source>
        <dbReference type="Proteomes" id="UP001314263"/>
    </source>
</evidence>
<dbReference type="EMBL" id="CAUYUE010000014">
    <property type="protein sequence ID" value="CAK0786504.1"/>
    <property type="molecule type" value="Genomic_DNA"/>
</dbReference>
<dbReference type="AlphaFoldDB" id="A0AAV1IHD6"/>
<evidence type="ECO:0000256" key="4">
    <source>
        <dbReference type="RuleBase" id="RU003718"/>
    </source>
</evidence>